<dbReference type="AlphaFoldDB" id="A0A418HMD2"/>
<dbReference type="InterPro" id="IPR000182">
    <property type="entry name" value="GNAT_dom"/>
</dbReference>
<dbReference type="PANTHER" id="PTHR43233:SF1">
    <property type="entry name" value="FAMILY N-ACETYLTRANSFERASE, PUTATIVE (AFU_ORTHOLOGUE AFUA_6G03350)-RELATED"/>
    <property type="match status" value="1"/>
</dbReference>
<sequence length="136" mass="15939">MYYEQNKVPTEKELKELYYSVGWFNYLTDEFALTTLLNQSSFFITVKDNEQLKGLIRVITDDISIVYIQDLIVLPAYQRHGIGSELLNQVLNSFQHIRQIVLLTDNEQAKRKFYEKSGLFEVSQNNCLGFMKLNTN</sequence>
<accession>A0A418HMD2</accession>
<dbReference type="InterPro" id="IPR053144">
    <property type="entry name" value="Acetyltransferase_Butenolide"/>
</dbReference>
<organism evidence="2 3">
    <name type="scientific">Staphylococcus gallinarum</name>
    <dbReference type="NCBI Taxonomy" id="1293"/>
    <lineage>
        <taxon>Bacteria</taxon>
        <taxon>Bacillati</taxon>
        <taxon>Bacillota</taxon>
        <taxon>Bacilli</taxon>
        <taxon>Bacillales</taxon>
        <taxon>Staphylococcaceae</taxon>
        <taxon>Staphylococcus</taxon>
    </lineage>
</organism>
<dbReference type="PANTHER" id="PTHR43233">
    <property type="entry name" value="FAMILY N-ACETYLTRANSFERASE, PUTATIVE (AFU_ORTHOLOGUE AFUA_6G03350)-RELATED"/>
    <property type="match status" value="1"/>
</dbReference>
<keyword evidence="2" id="KW-0808">Transferase</keyword>
<dbReference type="Gene3D" id="3.40.630.30">
    <property type="match status" value="1"/>
</dbReference>
<dbReference type="PROSITE" id="PS51186">
    <property type="entry name" value="GNAT"/>
    <property type="match status" value="1"/>
</dbReference>
<dbReference type="CDD" id="cd04301">
    <property type="entry name" value="NAT_SF"/>
    <property type="match status" value="1"/>
</dbReference>
<dbReference type="GO" id="GO:0016747">
    <property type="term" value="F:acyltransferase activity, transferring groups other than amino-acyl groups"/>
    <property type="evidence" value="ECO:0007669"/>
    <property type="project" value="InterPro"/>
</dbReference>
<dbReference type="Proteomes" id="UP000283576">
    <property type="component" value="Unassembled WGS sequence"/>
</dbReference>
<comment type="caution">
    <text evidence="2">The sequence shown here is derived from an EMBL/GenBank/DDBJ whole genome shotgun (WGS) entry which is preliminary data.</text>
</comment>
<evidence type="ECO:0000259" key="1">
    <source>
        <dbReference type="PROSITE" id="PS51186"/>
    </source>
</evidence>
<proteinExistence type="predicted"/>
<evidence type="ECO:0000313" key="2">
    <source>
        <dbReference type="EMBL" id="RIL42289.1"/>
    </source>
</evidence>
<protein>
    <submittedName>
        <fullName evidence="2">N-acetyltransferase</fullName>
    </submittedName>
</protein>
<feature type="domain" description="N-acetyltransferase" evidence="1">
    <location>
        <begin position="1"/>
        <end position="136"/>
    </location>
</feature>
<gene>
    <name evidence="2" type="ORF">BUZ01_08850</name>
</gene>
<reference evidence="2 3" key="1">
    <citation type="journal article" date="2016" name="Front. Microbiol.">
        <title>Comprehensive Phylogenetic Analysis of Bovine Non-aureus Staphylococci Species Based on Whole-Genome Sequencing.</title>
        <authorList>
            <person name="Naushad S."/>
            <person name="Barkema H.W."/>
            <person name="Luby C."/>
            <person name="Condas L.A."/>
            <person name="Nobrega D.B."/>
            <person name="Carson D.A."/>
            <person name="De Buck J."/>
        </authorList>
    </citation>
    <scope>NUCLEOTIDE SEQUENCE [LARGE SCALE GENOMIC DNA]</scope>
    <source>
        <strain evidence="2 3">SNUC 1388</strain>
    </source>
</reference>
<dbReference type="RefSeq" id="WP_107527980.1">
    <property type="nucleotide sequence ID" value="NZ_JAIBNU010000001.1"/>
</dbReference>
<evidence type="ECO:0000313" key="3">
    <source>
        <dbReference type="Proteomes" id="UP000283576"/>
    </source>
</evidence>
<dbReference type="InterPro" id="IPR016181">
    <property type="entry name" value="Acyl_CoA_acyltransferase"/>
</dbReference>
<dbReference type="SUPFAM" id="SSF55729">
    <property type="entry name" value="Acyl-CoA N-acyltransferases (Nat)"/>
    <property type="match status" value="1"/>
</dbReference>
<dbReference type="Pfam" id="PF00583">
    <property type="entry name" value="Acetyltransf_1"/>
    <property type="match status" value="1"/>
</dbReference>
<dbReference type="EMBL" id="QXRZ01000005">
    <property type="protein sequence ID" value="RIL42289.1"/>
    <property type="molecule type" value="Genomic_DNA"/>
</dbReference>
<name>A0A418HMD2_STAGA</name>